<dbReference type="PANTHER" id="PTHR23416">
    <property type="entry name" value="SIALIC ACID SYNTHASE-RELATED"/>
    <property type="match status" value="1"/>
</dbReference>
<evidence type="ECO:0000313" key="3">
    <source>
        <dbReference type="EMBL" id="MFD2864311.1"/>
    </source>
</evidence>
<keyword evidence="4" id="KW-1185">Reference proteome</keyword>
<name>A0ABW5XLJ9_9SPHI</name>
<protein>
    <submittedName>
        <fullName evidence="3">WcaF family extracellular polysaccharide biosynthesis acetyltransferase</fullName>
    </submittedName>
</protein>
<dbReference type="InterPro" id="IPR051159">
    <property type="entry name" value="Hexapeptide_acetyltransf"/>
</dbReference>
<evidence type="ECO:0000256" key="2">
    <source>
        <dbReference type="ARBA" id="ARBA00022679"/>
    </source>
</evidence>
<dbReference type="SUPFAM" id="SSF51161">
    <property type="entry name" value="Trimeric LpxA-like enzymes"/>
    <property type="match status" value="1"/>
</dbReference>
<dbReference type="InterPro" id="IPR011004">
    <property type="entry name" value="Trimer_LpxA-like_sf"/>
</dbReference>
<dbReference type="RefSeq" id="WP_377124710.1">
    <property type="nucleotide sequence ID" value="NZ_JBHUON010000005.1"/>
</dbReference>
<comment type="similarity">
    <text evidence="1">Belongs to the transferase hexapeptide repeat family.</text>
</comment>
<dbReference type="EMBL" id="JBHUON010000005">
    <property type="protein sequence ID" value="MFD2864311.1"/>
    <property type="molecule type" value="Genomic_DNA"/>
</dbReference>
<gene>
    <name evidence="3" type="ORF">ACFSYC_06375</name>
</gene>
<dbReference type="CDD" id="cd05825">
    <property type="entry name" value="LbH_wcaF_like"/>
    <property type="match status" value="1"/>
</dbReference>
<keyword evidence="2" id="KW-0808">Transferase</keyword>
<dbReference type="Proteomes" id="UP001597601">
    <property type="component" value="Unassembled WGS sequence"/>
</dbReference>
<dbReference type="Gene3D" id="2.160.10.10">
    <property type="entry name" value="Hexapeptide repeat proteins"/>
    <property type="match status" value="1"/>
</dbReference>
<sequence length="183" mass="20075">MPQTDLKSYNNHPYQPGAGLIKRLLWHYVNAFVFKTSLFPVYGIKVALMRLFGAEIGNNVEIKPNVNIKYPWNLTIANNVWIGEEVWIDSLVMITIGSNVCLSQGALLLTGSHNYKKTTFDLIVGSIILQDGAWIGAKAIVNQGITVGSHAVLTTGSVATTDLEAYGIYQGNPAVKVREREIA</sequence>
<reference evidence="4" key="1">
    <citation type="journal article" date="2019" name="Int. J. Syst. Evol. Microbiol.">
        <title>The Global Catalogue of Microorganisms (GCM) 10K type strain sequencing project: providing services to taxonomists for standard genome sequencing and annotation.</title>
        <authorList>
            <consortium name="The Broad Institute Genomics Platform"/>
            <consortium name="The Broad Institute Genome Sequencing Center for Infectious Disease"/>
            <person name="Wu L."/>
            <person name="Ma J."/>
        </authorList>
    </citation>
    <scope>NUCLEOTIDE SEQUENCE [LARGE SCALE GENOMIC DNA]</scope>
    <source>
        <strain evidence="4">KCTC 52232</strain>
    </source>
</reference>
<accession>A0ABW5XLJ9</accession>
<evidence type="ECO:0000256" key="1">
    <source>
        <dbReference type="ARBA" id="ARBA00007274"/>
    </source>
</evidence>
<evidence type="ECO:0000313" key="4">
    <source>
        <dbReference type="Proteomes" id="UP001597601"/>
    </source>
</evidence>
<proteinExistence type="inferred from homology"/>
<dbReference type="NCBIfam" id="NF007797">
    <property type="entry name" value="PRK10502.1"/>
    <property type="match status" value="1"/>
</dbReference>
<dbReference type="PANTHER" id="PTHR23416:SF23">
    <property type="entry name" value="ACETYLTRANSFERASE C18B11.09C-RELATED"/>
    <property type="match status" value="1"/>
</dbReference>
<organism evidence="3 4">
    <name type="scientific">Mucilaginibacter antarcticus</name>
    <dbReference type="NCBI Taxonomy" id="1855725"/>
    <lineage>
        <taxon>Bacteria</taxon>
        <taxon>Pseudomonadati</taxon>
        <taxon>Bacteroidota</taxon>
        <taxon>Sphingobacteriia</taxon>
        <taxon>Sphingobacteriales</taxon>
        <taxon>Sphingobacteriaceae</taxon>
        <taxon>Mucilaginibacter</taxon>
    </lineage>
</organism>
<comment type="caution">
    <text evidence="3">The sequence shown here is derived from an EMBL/GenBank/DDBJ whole genome shotgun (WGS) entry which is preliminary data.</text>
</comment>